<comment type="caution">
    <text evidence="1">The sequence shown here is derived from an EMBL/GenBank/DDBJ whole genome shotgun (WGS) entry which is preliminary data.</text>
</comment>
<name>A0A0F9AGJ5_9ZZZZ</name>
<feature type="non-terminal residue" evidence="1">
    <location>
        <position position="25"/>
    </location>
</feature>
<dbReference type="EMBL" id="LAZR01042838">
    <property type="protein sequence ID" value="KKL08540.1"/>
    <property type="molecule type" value="Genomic_DNA"/>
</dbReference>
<gene>
    <name evidence="1" type="ORF">LCGC14_2574780</name>
</gene>
<protein>
    <submittedName>
        <fullName evidence="1">Uncharacterized protein</fullName>
    </submittedName>
</protein>
<sequence length="25" mass="2841">MSTAKTRQQIIDECIGAITACFNYY</sequence>
<accession>A0A0F9AGJ5</accession>
<evidence type="ECO:0000313" key="1">
    <source>
        <dbReference type="EMBL" id="KKL08540.1"/>
    </source>
</evidence>
<dbReference type="AlphaFoldDB" id="A0A0F9AGJ5"/>
<organism evidence="1">
    <name type="scientific">marine sediment metagenome</name>
    <dbReference type="NCBI Taxonomy" id="412755"/>
    <lineage>
        <taxon>unclassified sequences</taxon>
        <taxon>metagenomes</taxon>
        <taxon>ecological metagenomes</taxon>
    </lineage>
</organism>
<reference evidence="1" key="1">
    <citation type="journal article" date="2015" name="Nature">
        <title>Complex archaea that bridge the gap between prokaryotes and eukaryotes.</title>
        <authorList>
            <person name="Spang A."/>
            <person name="Saw J.H."/>
            <person name="Jorgensen S.L."/>
            <person name="Zaremba-Niedzwiedzka K."/>
            <person name="Martijn J."/>
            <person name="Lind A.E."/>
            <person name="van Eijk R."/>
            <person name="Schleper C."/>
            <person name="Guy L."/>
            <person name="Ettema T.J."/>
        </authorList>
    </citation>
    <scope>NUCLEOTIDE SEQUENCE</scope>
</reference>
<proteinExistence type="predicted"/>